<protein>
    <submittedName>
        <fullName evidence="2">DinB superfamily protein</fullName>
    </submittedName>
</protein>
<organism evidence="2 3">
    <name type="scientific">Janibacter indicus</name>
    <dbReference type="NCBI Taxonomy" id="857417"/>
    <lineage>
        <taxon>Bacteria</taxon>
        <taxon>Bacillati</taxon>
        <taxon>Actinomycetota</taxon>
        <taxon>Actinomycetes</taxon>
        <taxon>Micrococcales</taxon>
        <taxon>Intrasporangiaceae</taxon>
        <taxon>Janibacter</taxon>
    </lineage>
</organism>
<gene>
    <name evidence="2" type="ORF">SAMN06296429_103233</name>
</gene>
<evidence type="ECO:0000313" key="2">
    <source>
        <dbReference type="EMBL" id="SMC45152.1"/>
    </source>
</evidence>
<name>A0A1W1Z9Y4_9MICO</name>
<dbReference type="Proteomes" id="UP000192634">
    <property type="component" value="Unassembled WGS sequence"/>
</dbReference>
<dbReference type="AlphaFoldDB" id="A0A1W1Z9Y4"/>
<dbReference type="OrthoDB" id="3376896at2"/>
<dbReference type="EMBL" id="FWXN01000003">
    <property type="protein sequence ID" value="SMC45152.1"/>
    <property type="molecule type" value="Genomic_DNA"/>
</dbReference>
<accession>A0A1W1Z9Y4</accession>
<feature type="domain" description="DinB-like" evidence="1">
    <location>
        <begin position="47"/>
        <end position="170"/>
    </location>
</feature>
<dbReference type="RefSeq" id="WP_084450067.1">
    <property type="nucleotide sequence ID" value="NZ_CBDRLL010000004.1"/>
</dbReference>
<dbReference type="InterPro" id="IPR024775">
    <property type="entry name" value="DinB-like"/>
</dbReference>
<reference evidence="2 3" key="1">
    <citation type="submission" date="2017-04" db="EMBL/GenBank/DDBJ databases">
        <authorList>
            <person name="Afonso C.L."/>
            <person name="Miller P.J."/>
            <person name="Scott M.A."/>
            <person name="Spackman E."/>
            <person name="Goraichik I."/>
            <person name="Dimitrov K.M."/>
            <person name="Suarez D.L."/>
            <person name="Swayne D.E."/>
        </authorList>
    </citation>
    <scope>NUCLEOTIDE SEQUENCE [LARGE SCALE GENOMIC DNA]</scope>
    <source>
        <strain evidence="2 3">CGMCC 1.12511</strain>
    </source>
</reference>
<evidence type="ECO:0000313" key="3">
    <source>
        <dbReference type="Proteomes" id="UP000192634"/>
    </source>
</evidence>
<dbReference type="Gene3D" id="1.20.120.450">
    <property type="entry name" value="dinb family like domain"/>
    <property type="match status" value="1"/>
</dbReference>
<evidence type="ECO:0000259" key="1">
    <source>
        <dbReference type="Pfam" id="PF12867"/>
    </source>
</evidence>
<sequence length="174" mass="18898">MSTAPPADHDSRDWTFVVDDGCDECGYTPHDPAATSDRLLAAVPRWAAALQRPGASERPAPGVWSPLEYACHARDLVRVLGDRVSAVLAREGAPFADYDGEAEAVRQEFWASDPRVVARQVAEETERTVAVLDGVRGDAWERAGTRGDGAPFTIAGLCRYLLHDVEHHLHDVAA</sequence>
<dbReference type="InterPro" id="IPR034660">
    <property type="entry name" value="DinB/YfiT-like"/>
</dbReference>
<dbReference type="SUPFAM" id="SSF109854">
    <property type="entry name" value="DinB/YfiT-like putative metalloenzymes"/>
    <property type="match status" value="1"/>
</dbReference>
<proteinExistence type="predicted"/>
<dbReference type="Pfam" id="PF12867">
    <property type="entry name" value="DinB_2"/>
    <property type="match status" value="1"/>
</dbReference>